<proteinExistence type="predicted"/>
<accession>M0HIV5</accession>
<protein>
    <submittedName>
        <fullName evidence="1">Uncharacterized protein</fullName>
    </submittedName>
</protein>
<dbReference type="EMBL" id="AOLK01000020">
    <property type="protein sequence ID" value="ELZ84426.1"/>
    <property type="molecule type" value="Genomic_DNA"/>
</dbReference>
<comment type="caution">
    <text evidence="1">The sequence shown here is derived from an EMBL/GenBank/DDBJ whole genome shotgun (WGS) entry which is preliminary data.</text>
</comment>
<dbReference type="PATRIC" id="fig|1230453.4.peg.2532"/>
<keyword evidence="2" id="KW-1185">Reference proteome</keyword>
<dbReference type="Proteomes" id="UP000011612">
    <property type="component" value="Unassembled WGS sequence"/>
</dbReference>
<reference evidence="1 2" key="1">
    <citation type="journal article" date="2014" name="PLoS Genet.">
        <title>Phylogenetically driven sequencing of extremely halophilic archaea reveals strategies for static and dynamic osmo-response.</title>
        <authorList>
            <person name="Becker E.A."/>
            <person name="Seitzer P.M."/>
            <person name="Tritt A."/>
            <person name="Larsen D."/>
            <person name="Krusor M."/>
            <person name="Yao A.I."/>
            <person name="Wu D."/>
            <person name="Madern D."/>
            <person name="Eisen J.A."/>
            <person name="Darling A.E."/>
            <person name="Facciotti M.T."/>
        </authorList>
    </citation>
    <scope>NUCLEOTIDE SEQUENCE [LARGE SCALE GENOMIC DNA]</scope>
    <source>
        <strain evidence="1 2">ATCC BAA-1513</strain>
    </source>
</reference>
<evidence type="ECO:0000313" key="1">
    <source>
        <dbReference type="EMBL" id="ELZ84426.1"/>
    </source>
</evidence>
<name>M0HIV5_HALEO</name>
<sequence length="135" mass="15046">MQNSFAHDLGNDIEAEVLHNLVHDDLNQDDQLTHYCDAAAEADAAADIRESYESRDAEFVDELEHAWDSIATVAHQRAFEVVAESCVTVISDGDEWADEGHYDVDAVDNAKHEAREWLQTHTDIAERVGALEVLA</sequence>
<dbReference type="AlphaFoldDB" id="M0HIV5"/>
<evidence type="ECO:0000313" key="2">
    <source>
        <dbReference type="Proteomes" id="UP000011612"/>
    </source>
</evidence>
<gene>
    <name evidence="1" type="ORF">C453_12806</name>
</gene>
<organism evidence="1 2">
    <name type="scientific">Haloferax elongans ATCC BAA-1513</name>
    <dbReference type="NCBI Taxonomy" id="1230453"/>
    <lineage>
        <taxon>Archaea</taxon>
        <taxon>Methanobacteriati</taxon>
        <taxon>Methanobacteriota</taxon>
        <taxon>Stenosarchaea group</taxon>
        <taxon>Halobacteria</taxon>
        <taxon>Halobacteriales</taxon>
        <taxon>Haloferacaceae</taxon>
        <taxon>Haloferax</taxon>
    </lineage>
</organism>
<dbReference type="STRING" id="1230453.C453_12806"/>